<sequence>MSKPSRGLKFCPVSNDLLYPRENKELRRLEYYCKNCDYVQAAEPGETCVHVTELKHDAKEQTVVLQDVTADPTLPRTQEVTCPQCQHNEAVFFSASSEQGMTLYFNCMLCQHRWRDYV</sequence>
<dbReference type="GO" id="GO:0005665">
    <property type="term" value="C:RNA polymerase II, core complex"/>
    <property type="evidence" value="ECO:0007669"/>
    <property type="project" value="TreeGrafter"/>
</dbReference>
<dbReference type="EMBL" id="FNXT01001154">
    <property type="protein sequence ID" value="SZX72737.1"/>
    <property type="molecule type" value="Genomic_DNA"/>
</dbReference>
<evidence type="ECO:0000256" key="5">
    <source>
        <dbReference type="ARBA" id="ARBA00022833"/>
    </source>
</evidence>
<keyword evidence="5 9" id="KW-0862">Zinc</keyword>
<evidence type="ECO:0000256" key="3">
    <source>
        <dbReference type="ARBA" id="ARBA00022723"/>
    </source>
</evidence>
<feature type="binding site" evidence="9">
    <location>
        <position position="82"/>
    </location>
    <ligand>
        <name>Zn(2+)</name>
        <dbReference type="ChEBI" id="CHEBI:29105"/>
        <label>2</label>
    </ligand>
</feature>
<keyword evidence="7 8" id="KW-0539">Nucleus</keyword>
<dbReference type="FunFam" id="2.20.25.10:FF:000004">
    <property type="entry name" value="DNA-directed RNA polymerase subunit"/>
    <property type="match status" value="1"/>
</dbReference>
<comment type="function">
    <text evidence="8">DNA-dependent RNA polymerase catalyzes the transcription of DNA into RNA using the four ribonucleoside triphosphates as substrates.</text>
</comment>
<dbReference type="GO" id="GO:0003899">
    <property type="term" value="F:DNA-directed RNA polymerase activity"/>
    <property type="evidence" value="ECO:0007669"/>
    <property type="project" value="InterPro"/>
</dbReference>
<dbReference type="SMART" id="SM00440">
    <property type="entry name" value="ZnF_C2C2"/>
    <property type="match status" value="1"/>
</dbReference>
<evidence type="ECO:0000256" key="1">
    <source>
        <dbReference type="ARBA" id="ARBA00004604"/>
    </source>
</evidence>
<dbReference type="GO" id="GO:0001193">
    <property type="term" value="P:maintenance of transcriptional fidelity during transcription elongation by RNA polymerase II"/>
    <property type="evidence" value="ECO:0007669"/>
    <property type="project" value="TreeGrafter"/>
</dbReference>
<dbReference type="STRING" id="3088.A0A383W519"/>
<feature type="binding site" evidence="9">
    <location>
        <position position="11"/>
    </location>
    <ligand>
        <name>Zn(2+)</name>
        <dbReference type="ChEBI" id="CHEBI:29105"/>
        <label>1</label>
    </ligand>
</feature>
<dbReference type="GO" id="GO:0008270">
    <property type="term" value="F:zinc ion binding"/>
    <property type="evidence" value="ECO:0007669"/>
    <property type="project" value="UniProtKB-KW"/>
</dbReference>
<dbReference type="PROSITE" id="PS51133">
    <property type="entry name" value="ZF_TFIIS_2"/>
    <property type="match status" value="1"/>
</dbReference>
<dbReference type="InterPro" id="IPR001222">
    <property type="entry name" value="Znf_TFIIS"/>
</dbReference>
<dbReference type="GO" id="GO:0006367">
    <property type="term" value="P:transcription initiation at RNA polymerase II promoter"/>
    <property type="evidence" value="ECO:0007669"/>
    <property type="project" value="TreeGrafter"/>
</dbReference>
<dbReference type="InterPro" id="IPR012164">
    <property type="entry name" value="Rpa12/Rpb9/Rpc10/TFS"/>
</dbReference>
<feature type="binding site" evidence="9">
    <location>
        <position position="36"/>
    </location>
    <ligand>
        <name>Zn(2+)</name>
        <dbReference type="ChEBI" id="CHEBI:29105"/>
        <label>1</label>
    </ligand>
</feature>
<comment type="similarity">
    <text evidence="8 11">Belongs to the archaeal rpoM/eukaryotic RPA12/RPB9/RPC11 RNA polymerase family.</text>
</comment>
<feature type="binding site" evidence="9">
    <location>
        <position position="33"/>
    </location>
    <ligand>
        <name>Zn(2+)</name>
        <dbReference type="ChEBI" id="CHEBI:29105"/>
        <label>1</label>
    </ligand>
</feature>
<proteinExistence type="inferred from homology"/>
<evidence type="ECO:0000256" key="8">
    <source>
        <dbReference type="PIRNR" id="PIRNR005586"/>
    </source>
</evidence>
<evidence type="ECO:0000313" key="13">
    <source>
        <dbReference type="EMBL" id="SZX72737.1"/>
    </source>
</evidence>
<evidence type="ECO:0000256" key="11">
    <source>
        <dbReference type="RuleBase" id="RU003474"/>
    </source>
</evidence>
<evidence type="ECO:0000259" key="12">
    <source>
        <dbReference type="PROSITE" id="PS51133"/>
    </source>
</evidence>
<dbReference type="GO" id="GO:0006283">
    <property type="term" value="P:transcription-coupled nucleotide-excision repair"/>
    <property type="evidence" value="ECO:0007669"/>
    <property type="project" value="TreeGrafter"/>
</dbReference>
<keyword evidence="6 8" id="KW-0804">Transcription</keyword>
<dbReference type="PIRSF" id="PIRSF005586">
    <property type="entry name" value="RNApol_RpoM"/>
    <property type="match status" value="1"/>
</dbReference>
<dbReference type="Pfam" id="PF02150">
    <property type="entry name" value="Zn_ribbon_RPB9"/>
    <property type="match status" value="1"/>
</dbReference>
<dbReference type="PANTHER" id="PTHR11239">
    <property type="entry name" value="DNA-DIRECTED RNA POLYMERASE"/>
    <property type="match status" value="1"/>
</dbReference>
<dbReference type="Pfam" id="PF01096">
    <property type="entry name" value="Zn_ribbon_TFIIS"/>
    <property type="match status" value="1"/>
</dbReference>
<feature type="binding site" evidence="9">
    <location>
        <position position="110"/>
    </location>
    <ligand>
        <name>Zn(2+)</name>
        <dbReference type="ChEBI" id="CHEBI:29105"/>
        <label>2</label>
    </ligand>
</feature>
<reference evidence="13 14" key="1">
    <citation type="submission" date="2016-10" db="EMBL/GenBank/DDBJ databases">
        <authorList>
            <person name="Cai Z."/>
        </authorList>
    </citation>
    <scope>NUCLEOTIDE SEQUENCE [LARGE SCALE GENOMIC DNA]</scope>
</reference>
<evidence type="ECO:0000313" key="14">
    <source>
        <dbReference type="Proteomes" id="UP000256970"/>
    </source>
</evidence>
<organism evidence="13 14">
    <name type="scientific">Tetradesmus obliquus</name>
    <name type="common">Green alga</name>
    <name type="synonym">Acutodesmus obliquus</name>
    <dbReference type="NCBI Taxonomy" id="3088"/>
    <lineage>
        <taxon>Eukaryota</taxon>
        <taxon>Viridiplantae</taxon>
        <taxon>Chlorophyta</taxon>
        <taxon>core chlorophytes</taxon>
        <taxon>Chlorophyceae</taxon>
        <taxon>CS clade</taxon>
        <taxon>Sphaeropleales</taxon>
        <taxon>Scenedesmaceae</taxon>
        <taxon>Tetradesmus</taxon>
    </lineage>
</organism>
<dbReference type="OrthoDB" id="282270at2759"/>
<dbReference type="CDD" id="cd10508">
    <property type="entry name" value="Zn-ribbon_RPB9"/>
    <property type="match status" value="1"/>
</dbReference>
<keyword evidence="4 10" id="KW-0863">Zinc-finger</keyword>
<accession>A0A383W519</accession>
<dbReference type="SMART" id="SM00661">
    <property type="entry name" value="RPOL9"/>
    <property type="match status" value="1"/>
</dbReference>
<dbReference type="Proteomes" id="UP000256970">
    <property type="component" value="Unassembled WGS sequence"/>
</dbReference>
<evidence type="ECO:0000256" key="7">
    <source>
        <dbReference type="ARBA" id="ARBA00023242"/>
    </source>
</evidence>
<dbReference type="InterPro" id="IPR034012">
    <property type="entry name" value="Zn_ribbon_RPB9_C"/>
</dbReference>
<feature type="binding site" evidence="9">
    <location>
        <position position="107"/>
    </location>
    <ligand>
        <name>Zn(2+)</name>
        <dbReference type="ChEBI" id="CHEBI:29105"/>
        <label>2</label>
    </ligand>
</feature>
<keyword evidence="3 9" id="KW-0479">Metal-binding</keyword>
<keyword evidence="14" id="KW-1185">Reference proteome</keyword>
<feature type="binding site" evidence="9">
    <location>
        <position position="85"/>
    </location>
    <ligand>
        <name>Zn(2+)</name>
        <dbReference type="ChEBI" id="CHEBI:29105"/>
        <label>2</label>
    </ligand>
</feature>
<dbReference type="GO" id="GO:0003676">
    <property type="term" value="F:nucleic acid binding"/>
    <property type="evidence" value="ECO:0007669"/>
    <property type="project" value="InterPro"/>
</dbReference>
<protein>
    <recommendedName>
        <fullName evidence="8">DNA-directed RNA polymerase subunit</fullName>
    </recommendedName>
</protein>
<dbReference type="AlphaFoldDB" id="A0A383W519"/>
<dbReference type="InterPro" id="IPR001529">
    <property type="entry name" value="Zn_ribbon_RPB9"/>
</dbReference>
<evidence type="ECO:0000256" key="9">
    <source>
        <dbReference type="PIRSR" id="PIRSR005586-1"/>
    </source>
</evidence>
<dbReference type="SUPFAM" id="SSF57783">
    <property type="entry name" value="Zinc beta-ribbon"/>
    <property type="match status" value="2"/>
</dbReference>
<feature type="domain" description="TFIIS-type" evidence="12">
    <location>
        <begin position="78"/>
        <end position="115"/>
    </location>
</feature>
<comment type="subcellular location">
    <subcellularLocation>
        <location evidence="1">Nucleus</location>
        <location evidence="1">Nucleolus</location>
    </subcellularLocation>
</comment>
<evidence type="ECO:0000256" key="2">
    <source>
        <dbReference type="ARBA" id="ARBA00022478"/>
    </source>
</evidence>
<dbReference type="GO" id="GO:0005730">
    <property type="term" value="C:nucleolus"/>
    <property type="evidence" value="ECO:0007669"/>
    <property type="project" value="UniProtKB-SubCell"/>
</dbReference>
<evidence type="ECO:0000256" key="10">
    <source>
        <dbReference type="PROSITE-ProRule" id="PRU00472"/>
    </source>
</evidence>
<dbReference type="PANTHER" id="PTHR11239:SF1">
    <property type="entry name" value="DNA-DIRECTED RNA POLYMERASE II SUBUNIT RPB9"/>
    <property type="match status" value="1"/>
</dbReference>
<evidence type="ECO:0000256" key="4">
    <source>
        <dbReference type="ARBA" id="ARBA00022771"/>
    </source>
</evidence>
<dbReference type="Gene3D" id="2.20.25.10">
    <property type="match status" value="2"/>
</dbReference>
<gene>
    <name evidence="13" type="ORF">BQ4739_LOCUS12884</name>
</gene>
<name>A0A383W519_TETOB</name>
<keyword evidence="2 8" id="KW-0240">DNA-directed RNA polymerase</keyword>
<evidence type="ECO:0000256" key="6">
    <source>
        <dbReference type="ARBA" id="ARBA00023163"/>
    </source>
</evidence>